<proteinExistence type="inferred from homology"/>
<evidence type="ECO:0000256" key="9">
    <source>
        <dbReference type="ARBA" id="ARBA00023098"/>
    </source>
</evidence>
<keyword evidence="5" id="KW-0479">Metal-binding</keyword>
<evidence type="ECO:0000313" key="12">
    <source>
        <dbReference type="Proteomes" id="UP000228921"/>
    </source>
</evidence>
<evidence type="ECO:0000256" key="4">
    <source>
        <dbReference type="ARBA" id="ARBA00022516"/>
    </source>
</evidence>
<keyword evidence="9" id="KW-0443">Lipid metabolism</keyword>
<dbReference type="GO" id="GO:0046872">
    <property type="term" value="F:metal ion binding"/>
    <property type="evidence" value="ECO:0007669"/>
    <property type="project" value="UniProtKB-KW"/>
</dbReference>
<dbReference type="PANTHER" id="PTHR31155:SF9">
    <property type="entry name" value="STEAROYL-[ACYL-CARRIER-PROTEIN] 9-DESATURASE 7, CHLOROPLASTIC"/>
    <property type="match status" value="1"/>
</dbReference>
<keyword evidence="7" id="KW-0560">Oxidoreductase</keyword>
<dbReference type="SUPFAM" id="SSF47240">
    <property type="entry name" value="Ferritin-like"/>
    <property type="match status" value="1"/>
</dbReference>
<dbReference type="InterPro" id="IPR012348">
    <property type="entry name" value="RNR-like"/>
</dbReference>
<keyword evidence="8" id="KW-0408">Iron</keyword>
<evidence type="ECO:0000256" key="10">
    <source>
        <dbReference type="ARBA" id="ARBA00023160"/>
    </source>
</evidence>
<evidence type="ECO:0000256" key="6">
    <source>
        <dbReference type="ARBA" id="ARBA00022832"/>
    </source>
</evidence>
<comment type="similarity">
    <text evidence="2">Belongs to the fatty acid desaturase type 2 family.</text>
</comment>
<evidence type="ECO:0000256" key="3">
    <source>
        <dbReference type="ARBA" id="ARBA00011738"/>
    </source>
</evidence>
<dbReference type="GO" id="GO:0045300">
    <property type="term" value="F:stearoyl-[ACP] desaturase activity"/>
    <property type="evidence" value="ECO:0007669"/>
    <property type="project" value="InterPro"/>
</dbReference>
<comment type="subunit">
    <text evidence="3">Homodimer.</text>
</comment>
<comment type="cofactor">
    <cofactor evidence="1">
        <name>Fe(2+)</name>
        <dbReference type="ChEBI" id="CHEBI:29033"/>
    </cofactor>
</comment>
<dbReference type="EMBL" id="PGTK01000005">
    <property type="protein sequence ID" value="PJF31015.1"/>
    <property type="molecule type" value="Genomic_DNA"/>
</dbReference>
<sequence length="316" mass="36369">MQVSEGEHHVAIAQLIPSLEPRLRELFDQHNERARNIDWAYSDYIPLEEFQRAPESIPRLSPTILSAIELAVFTEVNLPWFTTALHAIFKGSWSVLLEFVHTWTSEEDAHSLLLETYLFVGRNGDPRARAALRKQVIRAGLMSADLLYDPLQALVYTAIQERATQIYYLNVAQAAEKEDPHLARLLRRLAKDETLHYTFYRDAVKLHLEADPNCVYPVADVLLKFEMPGRGSPGYQERADRVRIANIYGPEQFYSQVIDVVLKYWRVKELHPTYAEAREAQQQIVKHHTRLGKIAAQLAARRERQAQESAQESAQD</sequence>
<dbReference type="GO" id="GO:0006633">
    <property type="term" value="P:fatty acid biosynthetic process"/>
    <property type="evidence" value="ECO:0007669"/>
    <property type="project" value="UniProtKB-KW"/>
</dbReference>
<dbReference type="PANTHER" id="PTHR31155">
    <property type="entry name" value="ACYL- ACYL-CARRIER-PROTEIN DESATURASE-RELATED"/>
    <property type="match status" value="1"/>
</dbReference>
<evidence type="ECO:0000256" key="1">
    <source>
        <dbReference type="ARBA" id="ARBA00001954"/>
    </source>
</evidence>
<accession>A0A2M8P0E0</accession>
<dbReference type="InterPro" id="IPR009078">
    <property type="entry name" value="Ferritin-like_SF"/>
</dbReference>
<gene>
    <name evidence="11" type="ORF">CUN51_05930</name>
</gene>
<dbReference type="InterPro" id="IPR005067">
    <property type="entry name" value="Fatty_acid_desaturase-2"/>
</dbReference>
<organism evidence="11 12">
    <name type="scientific">Candidatus Thermofonsia Clade 1 bacterium</name>
    <dbReference type="NCBI Taxonomy" id="2364210"/>
    <lineage>
        <taxon>Bacteria</taxon>
        <taxon>Bacillati</taxon>
        <taxon>Chloroflexota</taxon>
        <taxon>Candidatus Thermofontia</taxon>
        <taxon>Candidatus Thermofonsia Clade 1</taxon>
    </lineage>
</organism>
<evidence type="ECO:0000256" key="2">
    <source>
        <dbReference type="ARBA" id="ARBA00008749"/>
    </source>
</evidence>
<dbReference type="Gene3D" id="1.10.620.20">
    <property type="entry name" value="Ribonucleotide Reductase, subunit A"/>
    <property type="match status" value="1"/>
</dbReference>
<reference evidence="11 12" key="1">
    <citation type="submission" date="2017-11" db="EMBL/GenBank/DDBJ databases">
        <title>Evolution of Phototrophy in the Chloroflexi Phylum Driven by Horizontal Gene Transfer.</title>
        <authorList>
            <person name="Ward L.M."/>
            <person name="Hemp J."/>
            <person name="Shih P.M."/>
            <person name="Mcglynn S.E."/>
            <person name="Fischer W."/>
        </authorList>
    </citation>
    <scope>NUCLEOTIDE SEQUENCE [LARGE SCALE GENOMIC DNA]</scope>
    <source>
        <strain evidence="11">CP2_2F</strain>
    </source>
</reference>
<evidence type="ECO:0000256" key="7">
    <source>
        <dbReference type="ARBA" id="ARBA00023002"/>
    </source>
</evidence>
<keyword evidence="6" id="KW-0276">Fatty acid metabolism</keyword>
<dbReference type="Pfam" id="PF03405">
    <property type="entry name" value="FA_desaturase_2"/>
    <property type="match status" value="1"/>
</dbReference>
<evidence type="ECO:0000256" key="8">
    <source>
        <dbReference type="ARBA" id="ARBA00023004"/>
    </source>
</evidence>
<dbReference type="AlphaFoldDB" id="A0A2M8P0E0"/>
<comment type="caution">
    <text evidence="11">The sequence shown here is derived from an EMBL/GenBank/DDBJ whole genome shotgun (WGS) entry which is preliminary data.</text>
</comment>
<evidence type="ECO:0000313" key="11">
    <source>
        <dbReference type="EMBL" id="PJF31015.1"/>
    </source>
</evidence>
<keyword evidence="10" id="KW-0275">Fatty acid biosynthesis</keyword>
<dbReference type="GO" id="GO:0005829">
    <property type="term" value="C:cytosol"/>
    <property type="evidence" value="ECO:0007669"/>
    <property type="project" value="TreeGrafter"/>
</dbReference>
<protein>
    <submittedName>
        <fullName evidence="11">Acyl-ACP desaturase</fullName>
    </submittedName>
</protein>
<keyword evidence="4" id="KW-0444">Lipid biosynthesis</keyword>
<name>A0A2M8P0E0_9CHLR</name>
<dbReference type="Proteomes" id="UP000228921">
    <property type="component" value="Unassembled WGS sequence"/>
</dbReference>
<evidence type="ECO:0000256" key="5">
    <source>
        <dbReference type="ARBA" id="ARBA00022723"/>
    </source>
</evidence>